<evidence type="ECO:0000256" key="9">
    <source>
        <dbReference type="ARBA" id="ARBA00025611"/>
    </source>
</evidence>
<dbReference type="EC" id="2.7.7.7" evidence="3"/>
<sequence>MGFVHLQIATAFDLLSSTARIDALVEKAKEYHFPALSITDKNSLYGAVEFYNACKKAAIKPIIGMTISVEGIVYPGNEYELILLAETTEGYRNLLKITSAIKTRDDKESLPLKWLKSYRDGLIALSPGKTGEVEGLLLESKTDLALEAATYWQELFGSDNFYLTLQKEQPILAETVSDFVQKNNTFSLTVTKDVRYIAPRDVQAVEVLEAIRDNQLVDWEALELIGTSFFASEAEMERMYTSEFERKALAESGEIAARCHAEIDMHQQLLPRFPLPKGEEAATVLRETAYRGLKARGLDEQPEYQERLSYELNVITEMGFADYFLIVWDVMKYAREHDILTGPGRGSAAGSLVSYALQITDVDPILYNLLFERFLNPERVTMPDIDLDFPDNKRDEVISYVVAKYGEQHVAQIGTFGTLAAKAAIRDTARTFGLNSVQLSEWAKLIPSTLGITLEKALKDNPRLEKHIHFSRKNEMIWEIACAIEGLPRHISTHAAGIVISDEPLVDQVPLQKGSQDALLTQYAMGDLEQIGLLKMDFLGLRNLNLLDRVLRAVNYNRKLKLTLKDIPLNDELTLQLFKRGDTTGVFQFESDGIRRVLRNLEPTSFEDIVAVDALYRPGPMEQIDTFIARKHGRQTISYPHKDLKSILEVTYGVIVYQEQIMQVASTMAGFSLGEADLLRRAVSKKKADVLNEQREKFVSGAKQKGYQEQSAQEVYDLILRFANYGFNRSHAAAYSKIAFQLAYLKAHFPAEFMAALLSSVFGNDAKIGQYVSEAKKYGIKMLAPSINSSHYYFQVEGNTSIRYSFRVIRKVPNKFILELLEERKRAPFVDFFDFCERMPQKMLTPAILEALIYAGCFDEFGKNRATLIASMPAVLQFSSLIGNDERGINLFTADDDFVQTMKPRYKEQDEYPEKEKLALEKEYTGQYVSAHPVMRYHTKMKKLGMVPLAELATRKTALIGAYLLSVKVIRTKKGENMCFLNLSDDSGELSAVAFPEVYRNFNPLFETGNLLALQVKLDKRGGERQAIIERAERLEVVEVPKRLFLKVANEAQTEQIKVFLRQSRGNSKVVLHYAETKQTIELPDYFSVSFTAELEENLGRLLGDGNVVFQ</sequence>
<keyword evidence="8" id="KW-0239">DNA-directed DNA polymerase</keyword>
<dbReference type="NCBIfam" id="TIGR00594">
    <property type="entry name" value="polc"/>
    <property type="match status" value="1"/>
</dbReference>
<dbReference type="InterPro" id="IPR040982">
    <property type="entry name" value="DNA_pol3_finger"/>
</dbReference>
<evidence type="ECO:0000259" key="11">
    <source>
        <dbReference type="SMART" id="SM00481"/>
    </source>
</evidence>
<evidence type="ECO:0000256" key="6">
    <source>
        <dbReference type="ARBA" id="ARBA00022695"/>
    </source>
</evidence>
<evidence type="ECO:0000256" key="7">
    <source>
        <dbReference type="ARBA" id="ARBA00022705"/>
    </source>
</evidence>
<dbReference type="InterPro" id="IPR004365">
    <property type="entry name" value="NA-bd_OB_tRNA"/>
</dbReference>
<evidence type="ECO:0000256" key="5">
    <source>
        <dbReference type="ARBA" id="ARBA00022679"/>
    </source>
</evidence>
<evidence type="ECO:0000256" key="10">
    <source>
        <dbReference type="ARBA" id="ARBA00049244"/>
    </source>
</evidence>
<comment type="catalytic activity">
    <reaction evidence="10">
        <text>DNA(n) + a 2'-deoxyribonucleoside 5'-triphosphate = DNA(n+1) + diphosphate</text>
        <dbReference type="Rhea" id="RHEA:22508"/>
        <dbReference type="Rhea" id="RHEA-COMP:17339"/>
        <dbReference type="Rhea" id="RHEA-COMP:17340"/>
        <dbReference type="ChEBI" id="CHEBI:33019"/>
        <dbReference type="ChEBI" id="CHEBI:61560"/>
        <dbReference type="ChEBI" id="CHEBI:173112"/>
        <dbReference type="EC" id="2.7.7.7"/>
    </reaction>
</comment>
<dbReference type="EMBL" id="AODF01000006">
    <property type="protein sequence ID" value="EUJ33277.1"/>
    <property type="molecule type" value="Genomic_DNA"/>
</dbReference>
<dbReference type="Pfam" id="PF14579">
    <property type="entry name" value="HHH_6"/>
    <property type="match status" value="1"/>
</dbReference>
<dbReference type="PANTHER" id="PTHR32294:SF0">
    <property type="entry name" value="DNA POLYMERASE III SUBUNIT ALPHA"/>
    <property type="match status" value="1"/>
</dbReference>
<dbReference type="Gene3D" id="1.10.150.870">
    <property type="match status" value="1"/>
</dbReference>
<organism evidence="12 13">
    <name type="scientific">Listeria floridensis FSL S10-1187</name>
    <dbReference type="NCBI Taxonomy" id="1265817"/>
    <lineage>
        <taxon>Bacteria</taxon>
        <taxon>Bacillati</taxon>
        <taxon>Bacillota</taxon>
        <taxon>Bacilli</taxon>
        <taxon>Bacillales</taxon>
        <taxon>Listeriaceae</taxon>
        <taxon>Listeria</taxon>
    </lineage>
</organism>
<comment type="subcellular location">
    <subcellularLocation>
        <location evidence="1">Cytoplasm</location>
    </subcellularLocation>
</comment>
<evidence type="ECO:0000256" key="8">
    <source>
        <dbReference type="ARBA" id="ARBA00022932"/>
    </source>
</evidence>
<dbReference type="InterPro" id="IPR041931">
    <property type="entry name" value="DNA_pol3_alpha_thumb_dom"/>
</dbReference>
<dbReference type="Pfam" id="PF01336">
    <property type="entry name" value="tRNA_anti-codon"/>
    <property type="match status" value="1"/>
</dbReference>
<dbReference type="CDD" id="cd04485">
    <property type="entry name" value="DnaE_OBF"/>
    <property type="match status" value="1"/>
</dbReference>
<dbReference type="Pfam" id="PF17657">
    <property type="entry name" value="DNA_pol3_finger"/>
    <property type="match status" value="1"/>
</dbReference>
<dbReference type="InterPro" id="IPR003141">
    <property type="entry name" value="Pol/His_phosphatase_N"/>
</dbReference>
<keyword evidence="5" id="KW-0808">Transferase</keyword>
<gene>
    <name evidence="12" type="ORF">MFLO_04035</name>
</gene>
<dbReference type="Pfam" id="PF02811">
    <property type="entry name" value="PHP"/>
    <property type="match status" value="1"/>
</dbReference>
<evidence type="ECO:0000256" key="4">
    <source>
        <dbReference type="ARBA" id="ARBA00019114"/>
    </source>
</evidence>
<dbReference type="SMART" id="SM00481">
    <property type="entry name" value="POLIIIAc"/>
    <property type="match status" value="1"/>
</dbReference>
<comment type="caution">
    <text evidence="12">The sequence shown here is derived from an EMBL/GenBank/DDBJ whole genome shotgun (WGS) entry which is preliminary data.</text>
</comment>
<proteinExistence type="inferred from homology"/>
<evidence type="ECO:0000313" key="13">
    <source>
        <dbReference type="Proteomes" id="UP000019249"/>
    </source>
</evidence>
<keyword evidence="6" id="KW-0548">Nucleotidyltransferase</keyword>
<dbReference type="PANTHER" id="PTHR32294">
    <property type="entry name" value="DNA POLYMERASE III SUBUNIT ALPHA"/>
    <property type="match status" value="1"/>
</dbReference>
<reference evidence="12 13" key="1">
    <citation type="journal article" date="2014" name="Int. J. Syst. Evol. Microbiol.">
        <title>Listeria floridensis sp. nov., Listeria aquatica sp. nov., Listeria cornellensis sp. nov., Listeria riparia sp. nov. and Listeria grandensis sp. nov., from agricultural and natural environments.</title>
        <authorList>
            <person name="den Bakker H.C."/>
            <person name="Warchocki S."/>
            <person name="Wright E.M."/>
            <person name="Allred A.F."/>
            <person name="Ahlstrom C."/>
            <person name="Manuel C.S."/>
            <person name="Stasiewicz M.J."/>
            <person name="Burrell A."/>
            <person name="Roof S."/>
            <person name="Strawn L."/>
            <person name="Fortes E.D."/>
            <person name="Nightingale K.K."/>
            <person name="Kephart D."/>
            <person name="Wiedmann M."/>
        </authorList>
    </citation>
    <scope>NUCLEOTIDE SEQUENCE [LARGE SCALE GENOMIC DNA]</scope>
    <source>
        <strain evidence="12 13">FSL S10-1187</strain>
    </source>
</reference>
<dbReference type="Gene3D" id="3.20.20.140">
    <property type="entry name" value="Metal-dependent hydrolases"/>
    <property type="match status" value="1"/>
</dbReference>
<dbReference type="InterPro" id="IPR029460">
    <property type="entry name" value="DNAPol_HHH"/>
</dbReference>
<comment type="similarity">
    <text evidence="2">Belongs to the DNA polymerase type-C family. DnaE subfamily.</text>
</comment>
<dbReference type="RefSeq" id="WP_036096431.1">
    <property type="nucleotide sequence ID" value="NZ_AODF01000006.1"/>
</dbReference>
<dbReference type="InterPro" id="IPR004805">
    <property type="entry name" value="DnaE2/DnaE/PolC"/>
</dbReference>
<evidence type="ECO:0000256" key="1">
    <source>
        <dbReference type="ARBA" id="ARBA00004496"/>
    </source>
</evidence>
<evidence type="ECO:0000256" key="3">
    <source>
        <dbReference type="ARBA" id="ARBA00012417"/>
    </source>
</evidence>
<keyword evidence="13" id="KW-1185">Reference proteome</keyword>
<feature type="domain" description="Polymerase/histidinol phosphatase N-terminal" evidence="11">
    <location>
        <begin position="4"/>
        <end position="71"/>
    </location>
</feature>
<accession>A0ABP3B085</accession>
<dbReference type="InterPro" id="IPR011708">
    <property type="entry name" value="DNA_pol3_alpha_NTPase_dom"/>
</dbReference>
<comment type="function">
    <text evidence="9">DNA polymerase III is a complex, multichain enzyme responsible for most of the replicative synthesis in bacteria. This DNA polymerase also exhibits 3' to 5' exonuclease activity. The alpha chain is the DNA polymerase.</text>
</comment>
<dbReference type="InterPro" id="IPR004013">
    <property type="entry name" value="PHP_dom"/>
</dbReference>
<name>A0ABP3B085_9LIST</name>
<evidence type="ECO:0000256" key="2">
    <source>
        <dbReference type="ARBA" id="ARBA00009496"/>
    </source>
</evidence>
<evidence type="ECO:0000313" key="12">
    <source>
        <dbReference type="EMBL" id="EUJ33277.1"/>
    </source>
</evidence>
<dbReference type="NCBIfam" id="NF004226">
    <property type="entry name" value="PRK05673.1"/>
    <property type="match status" value="1"/>
</dbReference>
<dbReference type="Gene3D" id="1.10.10.1600">
    <property type="entry name" value="Bacterial DNA polymerase III alpha subunit, thumb domain"/>
    <property type="match status" value="1"/>
</dbReference>
<dbReference type="Pfam" id="PF07733">
    <property type="entry name" value="DNA_pol3_alpha"/>
    <property type="match status" value="1"/>
</dbReference>
<dbReference type="Proteomes" id="UP000019249">
    <property type="component" value="Unassembled WGS sequence"/>
</dbReference>
<keyword evidence="7" id="KW-0235">DNA replication</keyword>
<protein>
    <recommendedName>
        <fullName evidence="4">DNA polymerase III subunit alpha</fullName>
        <ecNumber evidence="3">2.7.7.7</ecNumber>
    </recommendedName>
</protein>